<evidence type="ECO:0000313" key="2">
    <source>
        <dbReference type="EMBL" id="ALI53512.1"/>
    </source>
</evidence>
<sequence>MPAYNSESAIKYAIKSVINQDYPNWELIIVDDGSKDKTYKICKKYAIKDSRIRVFHYSNNGPSYARNKALDKVTGDLLIFLDSDDTLVQHALSTLVPYFKDDNLDLCIYAWNKIQNQSIEVHKFSNKEIRASKEQAFRNIGYSLNWEAYGGGYPWNKIWRVSTLKKSGTVYFNEQVKLLEDRLYTLEALDKVKKIKYVNIPLYNYVIQKESTSHSANMNLMLNMNFEVYRAMKLEYKYIVKYHSSAIDIAKKTLLQGQINYLVTAKKCTLINNKVQFLSVKNDFMRNKFQFLNFKYSVKYFLLKFIYC</sequence>
<evidence type="ECO:0000313" key="3">
    <source>
        <dbReference type="Proteomes" id="UP000063930"/>
    </source>
</evidence>
<dbReference type="AlphaFoldDB" id="A0AAC8WAB3"/>
<dbReference type="PANTHER" id="PTHR22916">
    <property type="entry name" value="GLYCOSYLTRANSFERASE"/>
    <property type="match status" value="1"/>
</dbReference>
<feature type="domain" description="Glycosyltransferase 2-like" evidence="1">
    <location>
        <begin position="1"/>
        <end position="126"/>
    </location>
</feature>
<gene>
    <name evidence="2" type="ORF">ALV80_09510</name>
</gene>
<proteinExistence type="predicted"/>
<reference evidence="2 3" key="1">
    <citation type="submission" date="2015-08" db="EMBL/GenBank/DDBJ databases">
        <title>Complete genome sequence of Lactobacillus helveticus CAUH18, a probiotic strain originated from koumiss.</title>
        <authorList>
            <person name="Yang Y."/>
            <person name="Hao Y."/>
        </authorList>
    </citation>
    <scope>NUCLEOTIDE SEQUENCE [LARGE SCALE GENOMIC DNA]</scope>
    <source>
        <strain evidence="2 3">CAUH18</strain>
    </source>
</reference>
<dbReference type="InterPro" id="IPR001173">
    <property type="entry name" value="Glyco_trans_2-like"/>
</dbReference>
<dbReference type="GO" id="GO:0016758">
    <property type="term" value="F:hexosyltransferase activity"/>
    <property type="evidence" value="ECO:0007669"/>
    <property type="project" value="UniProtKB-ARBA"/>
</dbReference>
<accession>A0AAC8WAB3</accession>
<dbReference type="CDD" id="cd00761">
    <property type="entry name" value="Glyco_tranf_GTA_type"/>
    <property type="match status" value="1"/>
</dbReference>
<evidence type="ECO:0000259" key="1">
    <source>
        <dbReference type="Pfam" id="PF00535"/>
    </source>
</evidence>
<dbReference type="EMBL" id="CP012381">
    <property type="protein sequence ID" value="ALI53512.1"/>
    <property type="molecule type" value="Genomic_DNA"/>
</dbReference>
<dbReference type="Pfam" id="PF00535">
    <property type="entry name" value="Glycos_transf_2"/>
    <property type="match status" value="1"/>
</dbReference>
<organism evidence="2 3">
    <name type="scientific">Lactobacillus helveticus</name>
    <name type="common">Lactobacillus suntoryeus</name>
    <dbReference type="NCBI Taxonomy" id="1587"/>
    <lineage>
        <taxon>Bacteria</taxon>
        <taxon>Bacillati</taxon>
        <taxon>Bacillota</taxon>
        <taxon>Bacilli</taxon>
        <taxon>Lactobacillales</taxon>
        <taxon>Lactobacillaceae</taxon>
        <taxon>Lactobacillus</taxon>
    </lineage>
</organism>
<dbReference type="Proteomes" id="UP000063930">
    <property type="component" value="Chromosome"/>
</dbReference>
<keyword evidence="2" id="KW-0808">Transferase</keyword>
<dbReference type="InterPro" id="IPR029044">
    <property type="entry name" value="Nucleotide-diphossugar_trans"/>
</dbReference>
<dbReference type="Gene3D" id="3.90.550.10">
    <property type="entry name" value="Spore Coat Polysaccharide Biosynthesis Protein SpsA, Chain A"/>
    <property type="match status" value="1"/>
</dbReference>
<dbReference type="SUPFAM" id="SSF53448">
    <property type="entry name" value="Nucleotide-diphospho-sugar transferases"/>
    <property type="match status" value="1"/>
</dbReference>
<name>A0AAC8WAB3_LACHE</name>
<protein>
    <submittedName>
        <fullName evidence="2">Glycosyl transferase</fullName>
    </submittedName>
</protein>
<dbReference type="PANTHER" id="PTHR22916:SF3">
    <property type="entry name" value="UDP-GLCNAC:BETAGAL BETA-1,3-N-ACETYLGLUCOSAMINYLTRANSFERASE-LIKE PROTEIN 1"/>
    <property type="match status" value="1"/>
</dbReference>